<protein>
    <submittedName>
        <fullName evidence="1">Uncharacterized protein</fullName>
    </submittedName>
</protein>
<gene>
    <name evidence="1" type="ORF">PsorP6_001667</name>
</gene>
<reference evidence="1 2" key="1">
    <citation type="journal article" date="2022" name="bioRxiv">
        <title>The genome of the oomycete Peronosclerospora sorghi, a cosmopolitan pathogen of maize and sorghum, is inflated with dispersed pseudogenes.</title>
        <authorList>
            <person name="Fletcher K."/>
            <person name="Martin F."/>
            <person name="Isakeit T."/>
            <person name="Cavanaugh K."/>
            <person name="Magill C."/>
            <person name="Michelmore R."/>
        </authorList>
    </citation>
    <scope>NUCLEOTIDE SEQUENCE [LARGE SCALE GENOMIC DNA]</scope>
    <source>
        <strain evidence="1">P6</strain>
    </source>
</reference>
<comment type="caution">
    <text evidence="1">The sequence shown here is derived from an EMBL/GenBank/DDBJ whole genome shotgun (WGS) entry which is preliminary data.</text>
</comment>
<evidence type="ECO:0000313" key="2">
    <source>
        <dbReference type="Proteomes" id="UP001163321"/>
    </source>
</evidence>
<proteinExistence type="predicted"/>
<keyword evidence="2" id="KW-1185">Reference proteome</keyword>
<sequence length="82" mass="8973">MSKLQKKIVYEKEVKHSAVALLKDGLWHLTVKCGEHNYLPALDIAGDAAASPHKLLQVPVQEVHPAVHHYSSSSSDSDTDSD</sequence>
<dbReference type="Proteomes" id="UP001163321">
    <property type="component" value="Chromosome 1"/>
</dbReference>
<evidence type="ECO:0000313" key="1">
    <source>
        <dbReference type="EMBL" id="KAI9921776.1"/>
    </source>
</evidence>
<name>A0ACC0WU54_9STRA</name>
<organism evidence="1 2">
    <name type="scientific">Peronosclerospora sorghi</name>
    <dbReference type="NCBI Taxonomy" id="230839"/>
    <lineage>
        <taxon>Eukaryota</taxon>
        <taxon>Sar</taxon>
        <taxon>Stramenopiles</taxon>
        <taxon>Oomycota</taxon>
        <taxon>Peronosporomycetes</taxon>
        <taxon>Peronosporales</taxon>
        <taxon>Peronosporaceae</taxon>
        <taxon>Peronosclerospora</taxon>
    </lineage>
</organism>
<accession>A0ACC0WU54</accession>
<dbReference type="EMBL" id="CM047580">
    <property type="protein sequence ID" value="KAI9921776.1"/>
    <property type="molecule type" value="Genomic_DNA"/>
</dbReference>